<keyword evidence="2" id="KW-1185">Reference proteome</keyword>
<comment type="caution">
    <text evidence="1">The sequence shown here is derived from an EMBL/GenBank/DDBJ whole genome shotgun (WGS) entry which is preliminary data.</text>
</comment>
<protein>
    <submittedName>
        <fullName evidence="1">Uncharacterized protein</fullName>
    </submittedName>
</protein>
<reference evidence="1 2" key="1">
    <citation type="submission" date="2024-01" db="EMBL/GenBank/DDBJ databases">
        <title>A telomere-to-telomere, gap-free genome of sweet tea (Lithocarpus litseifolius).</title>
        <authorList>
            <person name="Zhou J."/>
        </authorList>
    </citation>
    <scope>NUCLEOTIDE SEQUENCE [LARGE SCALE GENOMIC DNA]</scope>
    <source>
        <strain evidence="1">Zhou-2022a</strain>
        <tissue evidence="1">Leaf</tissue>
    </source>
</reference>
<organism evidence="1 2">
    <name type="scientific">Lithocarpus litseifolius</name>
    <dbReference type="NCBI Taxonomy" id="425828"/>
    <lineage>
        <taxon>Eukaryota</taxon>
        <taxon>Viridiplantae</taxon>
        <taxon>Streptophyta</taxon>
        <taxon>Embryophyta</taxon>
        <taxon>Tracheophyta</taxon>
        <taxon>Spermatophyta</taxon>
        <taxon>Magnoliopsida</taxon>
        <taxon>eudicotyledons</taxon>
        <taxon>Gunneridae</taxon>
        <taxon>Pentapetalae</taxon>
        <taxon>rosids</taxon>
        <taxon>fabids</taxon>
        <taxon>Fagales</taxon>
        <taxon>Fagaceae</taxon>
        <taxon>Lithocarpus</taxon>
    </lineage>
</organism>
<dbReference type="Proteomes" id="UP001459277">
    <property type="component" value="Unassembled WGS sequence"/>
</dbReference>
<dbReference type="AlphaFoldDB" id="A0AAW2CJN8"/>
<name>A0AAW2CJN8_9ROSI</name>
<evidence type="ECO:0000313" key="2">
    <source>
        <dbReference type="Proteomes" id="UP001459277"/>
    </source>
</evidence>
<evidence type="ECO:0000313" key="1">
    <source>
        <dbReference type="EMBL" id="KAK9996919.1"/>
    </source>
</evidence>
<accession>A0AAW2CJN8</accession>
<gene>
    <name evidence="1" type="ORF">SO802_021605</name>
</gene>
<proteinExistence type="predicted"/>
<dbReference type="EMBL" id="JAZDWU010000007">
    <property type="protein sequence ID" value="KAK9996919.1"/>
    <property type="molecule type" value="Genomic_DNA"/>
</dbReference>
<sequence>MPLSDVELGPKDVTILRWIIDLLYYGRALSTVRWSRPKCTTQHAMHVLAVYRASLSTIQAHQDQSAIEESDCKASWNMFVYGTGETRCMSDTDVRPSHLVGHEDTLPSQCSTLTHGAVAVAIVFVNRSTSTYLGSCAGK</sequence>